<dbReference type="SUPFAM" id="SSF74653">
    <property type="entry name" value="TolA/TonB C-terminal domain"/>
    <property type="match status" value="1"/>
</dbReference>
<evidence type="ECO:0000313" key="8">
    <source>
        <dbReference type="Proteomes" id="UP000588068"/>
    </source>
</evidence>
<dbReference type="Proteomes" id="UP000588068">
    <property type="component" value="Unassembled WGS sequence"/>
</dbReference>
<feature type="transmembrane region" description="Helical" evidence="6">
    <location>
        <begin position="49"/>
        <end position="67"/>
    </location>
</feature>
<reference evidence="7 8" key="1">
    <citation type="submission" date="2020-08" db="EMBL/GenBank/DDBJ databases">
        <title>Genomic Encyclopedia of Type Strains, Phase IV (KMG-IV): sequencing the most valuable type-strain genomes for metagenomic binning, comparative biology and taxonomic classification.</title>
        <authorList>
            <person name="Goeker M."/>
        </authorList>
    </citation>
    <scope>NUCLEOTIDE SEQUENCE [LARGE SCALE GENOMIC DNA]</scope>
    <source>
        <strain evidence="7 8">DSM 26723</strain>
    </source>
</reference>
<dbReference type="Gene3D" id="3.30.2420.10">
    <property type="entry name" value="TonB"/>
    <property type="match status" value="1"/>
</dbReference>
<evidence type="ECO:0000313" key="7">
    <source>
        <dbReference type="EMBL" id="MBB6096311.1"/>
    </source>
</evidence>
<comment type="caution">
    <text evidence="7">The sequence shown here is derived from an EMBL/GenBank/DDBJ whole genome shotgun (WGS) entry which is preliminary data.</text>
</comment>
<gene>
    <name evidence="7" type="ORF">HNQ60_005233</name>
</gene>
<evidence type="ECO:0000256" key="5">
    <source>
        <dbReference type="SAM" id="MobiDB-lite"/>
    </source>
</evidence>
<dbReference type="InterPro" id="IPR006260">
    <property type="entry name" value="TonB/TolA_C"/>
</dbReference>
<keyword evidence="8" id="KW-1185">Reference proteome</keyword>
<dbReference type="NCBIfam" id="TIGR01352">
    <property type="entry name" value="tonB_Cterm"/>
    <property type="match status" value="1"/>
</dbReference>
<dbReference type="RefSeq" id="WP_184335698.1">
    <property type="nucleotide sequence ID" value="NZ_JACHHZ010000007.1"/>
</dbReference>
<organism evidence="7 8">
    <name type="scientific">Povalibacter uvarum</name>
    <dbReference type="NCBI Taxonomy" id="732238"/>
    <lineage>
        <taxon>Bacteria</taxon>
        <taxon>Pseudomonadati</taxon>
        <taxon>Pseudomonadota</taxon>
        <taxon>Gammaproteobacteria</taxon>
        <taxon>Steroidobacterales</taxon>
        <taxon>Steroidobacteraceae</taxon>
        <taxon>Povalibacter</taxon>
    </lineage>
</organism>
<keyword evidence="2 6" id="KW-0812">Transmembrane</keyword>
<protein>
    <submittedName>
        <fullName evidence="7">TonB family protein</fullName>
    </submittedName>
</protein>
<proteinExistence type="predicted"/>
<evidence type="ECO:0000256" key="3">
    <source>
        <dbReference type="ARBA" id="ARBA00022989"/>
    </source>
</evidence>
<dbReference type="AlphaFoldDB" id="A0A841HSE9"/>
<evidence type="ECO:0000256" key="2">
    <source>
        <dbReference type="ARBA" id="ARBA00022692"/>
    </source>
</evidence>
<evidence type="ECO:0000256" key="6">
    <source>
        <dbReference type="SAM" id="Phobius"/>
    </source>
</evidence>
<comment type="subcellular location">
    <subcellularLocation>
        <location evidence="1">Membrane</location>
        <topology evidence="1">Single-pass membrane protein</topology>
    </subcellularLocation>
</comment>
<sequence>MKESDAVPDAQTGSRPDAPPTYRLVIRAEIIPEPPSPTRDRRSLARKRTAALAISAVALLALGWAGIRVFRSEEARDLKSPLSASRSDPSDVSPVVRAVQAPAASAEKASPTVATSIEPRSIQAHQTQLPARDVENASPSPIDEVMPDVPRSALETIRGTVRVSVRAAVDPLGTVVTVTPVDSGPSRYFERLAVDASRKWTFAAAPTKEQRTVVLRFAFTRNGVTAESGG</sequence>
<name>A0A841HSE9_9GAMM</name>
<feature type="region of interest" description="Disordered" evidence="5">
    <location>
        <begin position="1"/>
        <end position="22"/>
    </location>
</feature>
<keyword evidence="4 6" id="KW-0472">Membrane</keyword>
<feature type="region of interest" description="Disordered" evidence="5">
    <location>
        <begin position="99"/>
        <end position="118"/>
    </location>
</feature>
<dbReference type="GO" id="GO:0016020">
    <property type="term" value="C:membrane"/>
    <property type="evidence" value="ECO:0007669"/>
    <property type="project" value="UniProtKB-SubCell"/>
</dbReference>
<accession>A0A841HSE9</accession>
<keyword evidence="3 6" id="KW-1133">Transmembrane helix</keyword>
<dbReference type="EMBL" id="JACHHZ010000007">
    <property type="protein sequence ID" value="MBB6096311.1"/>
    <property type="molecule type" value="Genomic_DNA"/>
</dbReference>
<evidence type="ECO:0000256" key="4">
    <source>
        <dbReference type="ARBA" id="ARBA00023136"/>
    </source>
</evidence>
<feature type="region of interest" description="Disordered" evidence="5">
    <location>
        <begin position="124"/>
        <end position="147"/>
    </location>
</feature>
<evidence type="ECO:0000256" key="1">
    <source>
        <dbReference type="ARBA" id="ARBA00004167"/>
    </source>
</evidence>